<organism evidence="2 3">
    <name type="scientific">Streptomyces varsoviensis</name>
    <dbReference type="NCBI Taxonomy" id="67373"/>
    <lineage>
        <taxon>Bacteria</taxon>
        <taxon>Bacillati</taxon>
        <taxon>Actinomycetota</taxon>
        <taxon>Actinomycetes</taxon>
        <taxon>Kitasatosporales</taxon>
        <taxon>Streptomycetaceae</taxon>
        <taxon>Streptomyces</taxon>
    </lineage>
</organism>
<feature type="compositionally biased region" description="Polar residues" evidence="1">
    <location>
        <begin position="70"/>
        <end position="83"/>
    </location>
</feature>
<keyword evidence="3" id="KW-1185">Reference proteome</keyword>
<accession>A0ABR5IXB0</accession>
<reference evidence="2 3" key="1">
    <citation type="submission" date="2015-07" db="EMBL/GenBank/DDBJ databases">
        <authorList>
            <person name="Ju K.-S."/>
            <person name="Doroghazi J.R."/>
            <person name="Metcalf W.W."/>
        </authorList>
    </citation>
    <scope>NUCLEOTIDE SEQUENCE [LARGE SCALE GENOMIC DNA]</scope>
    <source>
        <strain evidence="2 3">NRRL B-3589</strain>
    </source>
</reference>
<feature type="compositionally biased region" description="Low complexity" evidence="1">
    <location>
        <begin position="96"/>
        <end position="128"/>
    </location>
</feature>
<dbReference type="EMBL" id="LGUT01003203">
    <property type="protein sequence ID" value="KOG85776.1"/>
    <property type="molecule type" value="Genomic_DNA"/>
</dbReference>
<proteinExistence type="predicted"/>
<feature type="compositionally biased region" description="Polar residues" evidence="1">
    <location>
        <begin position="8"/>
        <end position="18"/>
    </location>
</feature>
<feature type="non-terminal residue" evidence="2">
    <location>
        <position position="128"/>
    </location>
</feature>
<feature type="region of interest" description="Disordered" evidence="1">
    <location>
        <begin position="1"/>
        <end position="128"/>
    </location>
</feature>
<evidence type="ECO:0000313" key="3">
    <source>
        <dbReference type="Proteomes" id="UP000037020"/>
    </source>
</evidence>
<feature type="compositionally biased region" description="Low complexity" evidence="1">
    <location>
        <begin position="19"/>
        <end position="42"/>
    </location>
</feature>
<gene>
    <name evidence="2" type="ORF">ADK38_34805</name>
</gene>
<name>A0ABR5IXB0_9ACTN</name>
<sequence>MVRAVTGRGSSTHQASGPTRSRAATRAVRAQASPTAATAGAPKSTYGIGTMPLSPAAFQPTWPVWPPCTPNATNGSTGSSPQHADTAHAPARRPVRASAQCAGSTAAAAGCDSAARAPAAAYGSQRAS</sequence>
<protein>
    <submittedName>
        <fullName evidence="2">Uncharacterized protein</fullName>
    </submittedName>
</protein>
<evidence type="ECO:0000313" key="2">
    <source>
        <dbReference type="EMBL" id="KOG85776.1"/>
    </source>
</evidence>
<comment type="caution">
    <text evidence="2">The sequence shown here is derived from an EMBL/GenBank/DDBJ whole genome shotgun (WGS) entry which is preliminary data.</text>
</comment>
<dbReference type="Proteomes" id="UP000037020">
    <property type="component" value="Unassembled WGS sequence"/>
</dbReference>
<evidence type="ECO:0000256" key="1">
    <source>
        <dbReference type="SAM" id="MobiDB-lite"/>
    </source>
</evidence>